<accession>W5TE76</accession>
<dbReference type="Proteomes" id="UP000019150">
    <property type="component" value="Chromosome"/>
</dbReference>
<proteinExistence type="predicted"/>
<keyword evidence="2" id="KW-1185">Reference proteome</keyword>
<sequence>MTHGDPVPAIAYLRTDLSGSSAHLHELWLCRLAVRLGYQLDEIIRVDSVTRMRGIAFIIANIEIHRAEAVFVPDVSHLDGHLDRIVALADVIEQNGETYARWIPITEAIGDVFSPLPTPPHGQRGY</sequence>
<dbReference type="KEGG" id="nno:NONO_c28530"/>
<protein>
    <submittedName>
        <fullName evidence="1">Uncharacterized protein</fullName>
    </submittedName>
</protein>
<name>W5TE76_9NOCA</name>
<evidence type="ECO:0000313" key="2">
    <source>
        <dbReference type="Proteomes" id="UP000019150"/>
    </source>
</evidence>
<dbReference type="RefSeq" id="WP_025349111.1">
    <property type="nucleotide sequence ID" value="NZ_CP006850.1"/>
</dbReference>
<organism evidence="1 2">
    <name type="scientific">Nocardia nova SH22a</name>
    <dbReference type="NCBI Taxonomy" id="1415166"/>
    <lineage>
        <taxon>Bacteria</taxon>
        <taxon>Bacillati</taxon>
        <taxon>Actinomycetota</taxon>
        <taxon>Actinomycetes</taxon>
        <taxon>Mycobacteriales</taxon>
        <taxon>Nocardiaceae</taxon>
        <taxon>Nocardia</taxon>
    </lineage>
</organism>
<gene>
    <name evidence="1" type="ORF">NONO_c28530</name>
</gene>
<dbReference type="AlphaFoldDB" id="W5TE76"/>
<dbReference type="eggNOG" id="ENOG5031F2K">
    <property type="taxonomic scope" value="Bacteria"/>
</dbReference>
<dbReference type="HOGENOM" id="CLU_164731_0_0_11"/>
<dbReference type="PATRIC" id="fig|1415166.3.peg.2926"/>
<dbReference type="OrthoDB" id="4559413at2"/>
<dbReference type="EMBL" id="CP006850">
    <property type="protein sequence ID" value="AHH17645.1"/>
    <property type="molecule type" value="Genomic_DNA"/>
</dbReference>
<evidence type="ECO:0000313" key="1">
    <source>
        <dbReference type="EMBL" id="AHH17645.1"/>
    </source>
</evidence>
<reference evidence="1 2" key="1">
    <citation type="journal article" date="2014" name="Appl. Environ. Microbiol.">
        <title>Insights into the Microbial Degradation of Rubber and Gutta-Percha by Analysis of the Complete Genome of Nocardia nova SH22a.</title>
        <authorList>
            <person name="Luo Q."/>
            <person name="Hiessl S."/>
            <person name="Poehlein A."/>
            <person name="Daniel R."/>
            <person name="Steinbuchel A."/>
        </authorList>
    </citation>
    <scope>NUCLEOTIDE SEQUENCE [LARGE SCALE GENOMIC DNA]</scope>
    <source>
        <strain evidence="1">SH22a</strain>
    </source>
</reference>